<keyword evidence="2" id="KW-0238">DNA-binding</keyword>
<gene>
    <name evidence="7" type="ORF">HLB44_25815</name>
</gene>
<keyword evidence="3" id="KW-0324">Glycolysis</keyword>
<dbReference type="Gene3D" id="3.40.50.10490">
    <property type="entry name" value="Glucose-6-phosphate isomerase like protein, domain 1"/>
    <property type="match status" value="1"/>
</dbReference>
<dbReference type="InterPro" id="IPR046348">
    <property type="entry name" value="SIS_dom_sf"/>
</dbReference>
<dbReference type="Pfam" id="PF01380">
    <property type="entry name" value="SIS"/>
    <property type="match status" value="1"/>
</dbReference>
<keyword evidence="1" id="KW-0805">Transcription regulation</keyword>
<evidence type="ECO:0000313" key="7">
    <source>
        <dbReference type="EMBL" id="NRF70428.1"/>
    </source>
</evidence>
<dbReference type="PROSITE" id="PS51071">
    <property type="entry name" value="HTH_RPIR"/>
    <property type="match status" value="1"/>
</dbReference>
<evidence type="ECO:0000256" key="4">
    <source>
        <dbReference type="ARBA" id="ARBA00023163"/>
    </source>
</evidence>
<dbReference type="CDD" id="cd05013">
    <property type="entry name" value="SIS_RpiR"/>
    <property type="match status" value="1"/>
</dbReference>
<sequence length="275" mass="28977">MLNRIQTQLAQLSTAERAVGDWVIAHPTQALEQDTRTLARQIGVSQPTLVRFARSLGCAGYDHFRLKLAQEIAQRPASRPPVTLATLAASADLDALTRGLFDFSIAALAQVREQLDRAALARAVALLDGGRQVLCFGYGNAASVADDARRRLLRLQLQVSAAAEPSLQALAAAQLGTGDVLLVISHSGQAPGLSEMTSEVRGRGVAVIALTSSAAPLVRLVDVALCLDVPDSGDALTPGTAQLAQLALLDLLTLALASTRAAKATRRAARVRKQR</sequence>
<comment type="caution">
    <text evidence="7">The sequence shown here is derived from an EMBL/GenBank/DDBJ whole genome shotgun (WGS) entry which is preliminary data.</text>
</comment>
<dbReference type="PROSITE" id="PS51464">
    <property type="entry name" value="SIS"/>
    <property type="match status" value="1"/>
</dbReference>
<reference evidence="7 8" key="1">
    <citation type="submission" date="2020-05" db="EMBL/GenBank/DDBJ databases">
        <title>Aquincola sp. isolate from soil.</title>
        <authorList>
            <person name="Han J."/>
            <person name="Kim D.-U."/>
        </authorList>
    </citation>
    <scope>NUCLEOTIDE SEQUENCE [LARGE SCALE GENOMIC DNA]</scope>
    <source>
        <strain evidence="7 8">S2</strain>
    </source>
</reference>
<dbReference type="PANTHER" id="PTHR30514">
    <property type="entry name" value="GLUCOKINASE"/>
    <property type="match status" value="1"/>
</dbReference>
<dbReference type="SUPFAM" id="SSF53697">
    <property type="entry name" value="SIS domain"/>
    <property type="match status" value="1"/>
</dbReference>
<dbReference type="InterPro" id="IPR000281">
    <property type="entry name" value="HTH_RpiR"/>
</dbReference>
<keyword evidence="4" id="KW-0804">Transcription</keyword>
<dbReference type="PANTHER" id="PTHR30514:SF1">
    <property type="entry name" value="HTH-TYPE TRANSCRIPTIONAL REGULATOR HEXR-RELATED"/>
    <property type="match status" value="1"/>
</dbReference>
<dbReference type="InterPro" id="IPR001347">
    <property type="entry name" value="SIS_dom"/>
</dbReference>
<evidence type="ECO:0000259" key="6">
    <source>
        <dbReference type="PROSITE" id="PS51464"/>
    </source>
</evidence>
<dbReference type="Pfam" id="PF01418">
    <property type="entry name" value="HTH_6"/>
    <property type="match status" value="1"/>
</dbReference>
<dbReference type="InterPro" id="IPR047640">
    <property type="entry name" value="RpiR-like"/>
</dbReference>
<dbReference type="Proteomes" id="UP000737171">
    <property type="component" value="Unassembled WGS sequence"/>
</dbReference>
<protein>
    <submittedName>
        <fullName evidence="7">MurR/RpiR family transcriptional regulator</fullName>
    </submittedName>
</protein>
<dbReference type="InterPro" id="IPR036388">
    <property type="entry name" value="WH-like_DNA-bd_sf"/>
</dbReference>
<proteinExistence type="predicted"/>
<dbReference type="InterPro" id="IPR009057">
    <property type="entry name" value="Homeodomain-like_sf"/>
</dbReference>
<name>A0ABX2EP86_9BURK</name>
<dbReference type="InterPro" id="IPR035472">
    <property type="entry name" value="RpiR-like_SIS"/>
</dbReference>
<accession>A0ABX2EP86</accession>
<organism evidence="7 8">
    <name type="scientific">Pseudaquabacterium terrae</name>
    <dbReference type="NCBI Taxonomy" id="2732868"/>
    <lineage>
        <taxon>Bacteria</taxon>
        <taxon>Pseudomonadati</taxon>
        <taxon>Pseudomonadota</taxon>
        <taxon>Betaproteobacteria</taxon>
        <taxon>Burkholderiales</taxon>
        <taxon>Sphaerotilaceae</taxon>
        <taxon>Pseudaquabacterium</taxon>
    </lineage>
</organism>
<evidence type="ECO:0000256" key="1">
    <source>
        <dbReference type="ARBA" id="ARBA00023015"/>
    </source>
</evidence>
<feature type="domain" description="HTH rpiR-type" evidence="5">
    <location>
        <begin position="1"/>
        <end position="75"/>
    </location>
</feature>
<dbReference type="Gene3D" id="1.10.10.10">
    <property type="entry name" value="Winged helix-like DNA-binding domain superfamily/Winged helix DNA-binding domain"/>
    <property type="match status" value="1"/>
</dbReference>
<dbReference type="SUPFAM" id="SSF46689">
    <property type="entry name" value="Homeodomain-like"/>
    <property type="match status" value="1"/>
</dbReference>
<evidence type="ECO:0000256" key="3">
    <source>
        <dbReference type="ARBA" id="ARBA00023152"/>
    </source>
</evidence>
<evidence type="ECO:0000313" key="8">
    <source>
        <dbReference type="Proteomes" id="UP000737171"/>
    </source>
</evidence>
<evidence type="ECO:0000256" key="2">
    <source>
        <dbReference type="ARBA" id="ARBA00023125"/>
    </source>
</evidence>
<dbReference type="RefSeq" id="WP_173129446.1">
    <property type="nucleotide sequence ID" value="NZ_JABRWJ010000008.1"/>
</dbReference>
<dbReference type="EMBL" id="JABRWJ010000008">
    <property type="protein sequence ID" value="NRF70428.1"/>
    <property type="molecule type" value="Genomic_DNA"/>
</dbReference>
<evidence type="ECO:0000259" key="5">
    <source>
        <dbReference type="PROSITE" id="PS51071"/>
    </source>
</evidence>
<keyword evidence="8" id="KW-1185">Reference proteome</keyword>
<feature type="domain" description="SIS" evidence="6">
    <location>
        <begin position="123"/>
        <end position="262"/>
    </location>
</feature>